<protein>
    <recommendedName>
        <fullName evidence="4">Peptidase</fullName>
    </recommendedName>
</protein>
<feature type="region of interest" description="Disordered" evidence="1">
    <location>
        <begin position="37"/>
        <end position="145"/>
    </location>
</feature>
<feature type="region of interest" description="Disordered" evidence="1">
    <location>
        <begin position="280"/>
        <end position="317"/>
    </location>
</feature>
<sequence length="317" mass="33053">MAGENDNPIPATRVSPAADAPAGDVAPVVDVVAPAPDAAAAAPEAPVAAPAAEVKPELVTDKPSLLEGVAATEPKEEPKAEAKPEATPDAKADPAKDAAAAGDKKAGDDKQPAADAKPEAKDAKPAAEGDKPAEPAKDAAPAAPEPIAYEYTVPETLKIDDATRGELHSALDAFRQDPAKGAQALIDLHNKAVTSFAEQSLANQHKAFNETRSGWARDVLADEEIGGAGHQTAMRAIARMRDLFVPEKERAAFDQFLRVTGAGDHPQFLKLLHQAARYIDEPSMPPAGAKPTANNGKPPGSRRDAIYDHPSSQKQRS</sequence>
<accession>A0A1G6YZ84</accession>
<feature type="region of interest" description="Disordered" evidence="1">
    <location>
        <begin position="1"/>
        <end position="21"/>
    </location>
</feature>
<name>A0A1G6YZ84_9BRAD</name>
<dbReference type="Proteomes" id="UP000199245">
    <property type="component" value="Unassembled WGS sequence"/>
</dbReference>
<dbReference type="AlphaFoldDB" id="A0A1G6YZ84"/>
<reference evidence="2 3" key="1">
    <citation type="submission" date="2016-10" db="EMBL/GenBank/DDBJ databases">
        <authorList>
            <person name="de Groot N.N."/>
        </authorList>
    </citation>
    <scope>NUCLEOTIDE SEQUENCE [LARGE SCALE GENOMIC DNA]</scope>
    <source>
        <strain evidence="2 3">R5</strain>
    </source>
</reference>
<gene>
    <name evidence="2" type="ORF">SAMN05216337_1017128</name>
</gene>
<evidence type="ECO:0008006" key="4">
    <source>
        <dbReference type="Google" id="ProtNLM"/>
    </source>
</evidence>
<proteinExistence type="predicted"/>
<evidence type="ECO:0000313" key="3">
    <source>
        <dbReference type="Proteomes" id="UP000199245"/>
    </source>
</evidence>
<evidence type="ECO:0000256" key="1">
    <source>
        <dbReference type="SAM" id="MobiDB-lite"/>
    </source>
</evidence>
<dbReference type="EMBL" id="FMZW01000017">
    <property type="protein sequence ID" value="SDD94876.1"/>
    <property type="molecule type" value="Genomic_DNA"/>
</dbReference>
<organism evidence="2 3">
    <name type="scientific">Bradyrhizobium brasilense</name>
    <dbReference type="NCBI Taxonomy" id="1419277"/>
    <lineage>
        <taxon>Bacteria</taxon>
        <taxon>Pseudomonadati</taxon>
        <taxon>Pseudomonadota</taxon>
        <taxon>Alphaproteobacteria</taxon>
        <taxon>Hyphomicrobiales</taxon>
        <taxon>Nitrobacteraceae</taxon>
        <taxon>Bradyrhizobium</taxon>
    </lineage>
</organism>
<evidence type="ECO:0000313" key="2">
    <source>
        <dbReference type="EMBL" id="SDD94876.1"/>
    </source>
</evidence>
<feature type="compositionally biased region" description="Low complexity" evidence="1">
    <location>
        <begin position="37"/>
        <end position="53"/>
    </location>
</feature>
<feature type="compositionally biased region" description="Basic and acidic residues" evidence="1">
    <location>
        <begin position="73"/>
        <end position="137"/>
    </location>
</feature>